<evidence type="ECO:0000313" key="2">
    <source>
        <dbReference type="EMBL" id="USP81925.1"/>
    </source>
</evidence>
<dbReference type="EMBL" id="CP089280">
    <property type="protein sequence ID" value="USP81925.1"/>
    <property type="molecule type" value="Genomic_DNA"/>
</dbReference>
<accession>A0A9Q9DXG6</accession>
<gene>
    <name evidence="2" type="ORF">yc1106_09199</name>
</gene>
<keyword evidence="3" id="KW-1185">Reference proteome</keyword>
<evidence type="ECO:0000256" key="1">
    <source>
        <dbReference type="SAM" id="MobiDB-lite"/>
    </source>
</evidence>
<name>A0A9Q9DXG6_CURCL</name>
<feature type="compositionally biased region" description="Polar residues" evidence="1">
    <location>
        <begin position="1"/>
        <end position="15"/>
    </location>
</feature>
<dbReference type="OrthoDB" id="3793955at2759"/>
<feature type="region of interest" description="Disordered" evidence="1">
    <location>
        <begin position="88"/>
        <end position="142"/>
    </location>
</feature>
<sequence length="142" mass="15875">MPQTFPEAASSNHQADTVRPQPQPQPPSSKHIVPPPSKPHHSFPIDTKYPESALRTPLYALPFPHPKWGVDPRTGEAYEDTGLMIEALREDPGDVRESIEDVEEMSRAKRRKASQDESEEGEKGRVSSAQQAAFQRTEHKGI</sequence>
<reference evidence="2" key="1">
    <citation type="submission" date="2021-12" db="EMBL/GenBank/DDBJ databases">
        <title>Curvularia clavata genome.</title>
        <authorList>
            <person name="Cao Y."/>
        </authorList>
    </citation>
    <scope>NUCLEOTIDE SEQUENCE</scope>
    <source>
        <strain evidence="2">Yc1106</strain>
    </source>
</reference>
<dbReference type="VEuPathDB" id="FungiDB:yc1106_09199"/>
<dbReference type="AlphaFoldDB" id="A0A9Q9DXG6"/>
<evidence type="ECO:0000313" key="3">
    <source>
        <dbReference type="Proteomes" id="UP001056012"/>
    </source>
</evidence>
<feature type="compositionally biased region" description="Pro residues" evidence="1">
    <location>
        <begin position="21"/>
        <end position="37"/>
    </location>
</feature>
<organism evidence="2 3">
    <name type="scientific">Curvularia clavata</name>
    <dbReference type="NCBI Taxonomy" id="95742"/>
    <lineage>
        <taxon>Eukaryota</taxon>
        <taxon>Fungi</taxon>
        <taxon>Dikarya</taxon>
        <taxon>Ascomycota</taxon>
        <taxon>Pezizomycotina</taxon>
        <taxon>Dothideomycetes</taxon>
        <taxon>Pleosporomycetidae</taxon>
        <taxon>Pleosporales</taxon>
        <taxon>Pleosporineae</taxon>
        <taxon>Pleosporaceae</taxon>
        <taxon>Curvularia</taxon>
    </lineage>
</organism>
<feature type="compositionally biased region" description="Basic and acidic residues" evidence="1">
    <location>
        <begin position="88"/>
        <end position="107"/>
    </location>
</feature>
<protein>
    <submittedName>
        <fullName evidence="2">Uncharacterized protein</fullName>
    </submittedName>
</protein>
<proteinExistence type="predicted"/>
<feature type="region of interest" description="Disordered" evidence="1">
    <location>
        <begin position="1"/>
        <end position="49"/>
    </location>
</feature>
<dbReference type="Proteomes" id="UP001056012">
    <property type="component" value="Chromosome 7"/>
</dbReference>